<dbReference type="Proteomes" id="UP000574390">
    <property type="component" value="Unassembled WGS sequence"/>
</dbReference>
<dbReference type="AlphaFoldDB" id="A0A7J6QPH5"/>
<dbReference type="SUPFAM" id="SSF53474">
    <property type="entry name" value="alpha/beta-Hydrolases"/>
    <property type="match status" value="1"/>
</dbReference>
<dbReference type="InterPro" id="IPR050309">
    <property type="entry name" value="Type-B_Carboxylest/Lipase"/>
</dbReference>
<dbReference type="EMBL" id="JABANM010028136">
    <property type="protein sequence ID" value="KAF4710188.1"/>
    <property type="molecule type" value="Genomic_DNA"/>
</dbReference>
<feature type="domain" description="Carboxylesterase type B" evidence="1">
    <location>
        <begin position="1"/>
        <end position="140"/>
    </location>
</feature>
<dbReference type="PANTHER" id="PTHR11559">
    <property type="entry name" value="CARBOXYLESTERASE"/>
    <property type="match status" value="1"/>
</dbReference>
<reference evidence="2 3" key="1">
    <citation type="submission" date="2020-04" db="EMBL/GenBank/DDBJ databases">
        <title>Perkinsus olseni comparative genomics.</title>
        <authorList>
            <person name="Bogema D.R."/>
        </authorList>
    </citation>
    <scope>NUCLEOTIDE SEQUENCE [LARGE SCALE GENOMIC DNA]</scope>
    <source>
        <strain evidence="2">ATCC PRA-205</strain>
    </source>
</reference>
<organism evidence="2 3">
    <name type="scientific">Perkinsus olseni</name>
    <name type="common">Perkinsus atlanticus</name>
    <dbReference type="NCBI Taxonomy" id="32597"/>
    <lineage>
        <taxon>Eukaryota</taxon>
        <taxon>Sar</taxon>
        <taxon>Alveolata</taxon>
        <taxon>Perkinsozoa</taxon>
        <taxon>Perkinsea</taxon>
        <taxon>Perkinsida</taxon>
        <taxon>Perkinsidae</taxon>
        <taxon>Perkinsus</taxon>
    </lineage>
</organism>
<sequence length="168" mass="17784">SAGAFTVMWHIAAPGSKGLFHSAIMQSGTTSTPLFFQKKADSFKYYEWVATELAGCRNADDLDCLRQVDPKKLAIPDDIRFDSARAPNWASTLFPNLPAGPTVDGVTLPDVPLRVVEKGNHNDVPLIVGFNRGEAGCSAVGKNGSSGPEALVSLLNVLLLSADVTPCA</sequence>
<gene>
    <name evidence="2" type="ORF">FOZ62_008024</name>
</gene>
<proteinExistence type="predicted"/>
<evidence type="ECO:0000313" key="2">
    <source>
        <dbReference type="EMBL" id="KAF4710188.1"/>
    </source>
</evidence>
<comment type="caution">
    <text evidence="2">The sequence shown here is derived from an EMBL/GenBank/DDBJ whole genome shotgun (WGS) entry which is preliminary data.</text>
</comment>
<dbReference type="InterPro" id="IPR002018">
    <property type="entry name" value="CarbesteraseB"/>
</dbReference>
<evidence type="ECO:0000259" key="1">
    <source>
        <dbReference type="Pfam" id="PF00135"/>
    </source>
</evidence>
<dbReference type="Pfam" id="PF00135">
    <property type="entry name" value="COesterase"/>
    <property type="match status" value="1"/>
</dbReference>
<dbReference type="InterPro" id="IPR029058">
    <property type="entry name" value="AB_hydrolase_fold"/>
</dbReference>
<accession>A0A7J6QPH5</accession>
<dbReference type="Gene3D" id="3.40.50.1820">
    <property type="entry name" value="alpha/beta hydrolase"/>
    <property type="match status" value="1"/>
</dbReference>
<feature type="non-terminal residue" evidence="2">
    <location>
        <position position="168"/>
    </location>
</feature>
<protein>
    <recommendedName>
        <fullName evidence="1">Carboxylesterase type B domain-containing protein</fullName>
    </recommendedName>
</protein>
<evidence type="ECO:0000313" key="3">
    <source>
        <dbReference type="Proteomes" id="UP000574390"/>
    </source>
</evidence>
<name>A0A7J6QPH5_PEROL</name>